<dbReference type="AlphaFoldDB" id="A0A1F7KB13"/>
<name>A0A1F7KB13_9BACT</name>
<proteinExistence type="predicted"/>
<reference evidence="1 2" key="1">
    <citation type="journal article" date="2016" name="Nat. Commun.">
        <title>Thousands of microbial genomes shed light on interconnected biogeochemical processes in an aquifer system.</title>
        <authorList>
            <person name="Anantharaman K."/>
            <person name="Brown C.T."/>
            <person name="Hug L.A."/>
            <person name="Sharon I."/>
            <person name="Castelle C.J."/>
            <person name="Probst A.J."/>
            <person name="Thomas B.C."/>
            <person name="Singh A."/>
            <person name="Wilkins M.J."/>
            <person name="Karaoz U."/>
            <person name="Brodie E.L."/>
            <person name="Williams K.H."/>
            <person name="Hubbard S.S."/>
            <person name="Banfield J.F."/>
        </authorList>
    </citation>
    <scope>NUCLEOTIDE SEQUENCE [LARGE SCALE GENOMIC DNA]</scope>
</reference>
<gene>
    <name evidence="1" type="ORF">A2209_00435</name>
</gene>
<sequence>MVIAMKEKVFNQGPLINMVTGWDHLKMWKRHNWLPSKQKERLYRSVLIVFIAKLNHTYKLLYYENSRDSNRTKLFYHKIMINKSATTVNEKK</sequence>
<organism evidence="1 2">
    <name type="scientific">Candidatus Roizmanbacteria bacterium RIFOXYA1_FULL_41_12</name>
    <dbReference type="NCBI Taxonomy" id="1802082"/>
    <lineage>
        <taxon>Bacteria</taxon>
        <taxon>Candidatus Roizmaniibacteriota</taxon>
    </lineage>
</organism>
<evidence type="ECO:0000313" key="1">
    <source>
        <dbReference type="EMBL" id="OGK65022.1"/>
    </source>
</evidence>
<accession>A0A1F7KB13</accession>
<protein>
    <submittedName>
        <fullName evidence="1">Uncharacterized protein</fullName>
    </submittedName>
</protein>
<comment type="caution">
    <text evidence="1">The sequence shown here is derived from an EMBL/GenBank/DDBJ whole genome shotgun (WGS) entry which is preliminary data.</text>
</comment>
<dbReference type="EMBL" id="MGBG01000012">
    <property type="protein sequence ID" value="OGK65022.1"/>
    <property type="molecule type" value="Genomic_DNA"/>
</dbReference>
<dbReference type="Proteomes" id="UP000178450">
    <property type="component" value="Unassembled WGS sequence"/>
</dbReference>
<evidence type="ECO:0000313" key="2">
    <source>
        <dbReference type="Proteomes" id="UP000178450"/>
    </source>
</evidence>